<dbReference type="Gene3D" id="4.10.240.10">
    <property type="entry name" value="Zn(2)-C6 fungal-type DNA-binding domain"/>
    <property type="match status" value="1"/>
</dbReference>
<dbReference type="InterPro" id="IPR007219">
    <property type="entry name" value="XnlR_reg_dom"/>
</dbReference>
<dbReference type="PANTHER" id="PTHR47424:SF3">
    <property type="entry name" value="REGULATORY PROTEIN GAL4"/>
    <property type="match status" value="1"/>
</dbReference>
<dbReference type="InterPro" id="IPR051127">
    <property type="entry name" value="Fungal_SecMet_Regulators"/>
</dbReference>
<evidence type="ECO:0000256" key="6">
    <source>
        <dbReference type="SAM" id="MobiDB-lite"/>
    </source>
</evidence>
<dbReference type="Pfam" id="PF00172">
    <property type="entry name" value="Zn_clus"/>
    <property type="match status" value="1"/>
</dbReference>
<dbReference type="GO" id="GO:0000978">
    <property type="term" value="F:RNA polymerase II cis-regulatory region sequence-specific DNA binding"/>
    <property type="evidence" value="ECO:0007669"/>
    <property type="project" value="TreeGrafter"/>
</dbReference>
<evidence type="ECO:0000256" key="4">
    <source>
        <dbReference type="ARBA" id="ARBA00023163"/>
    </source>
</evidence>
<accession>A0A2S4KVY2</accession>
<keyword evidence="9" id="KW-1185">Reference proteome</keyword>
<keyword evidence="4" id="KW-0804">Transcription</keyword>
<name>A0A2S4KVY2_9HYPO</name>
<dbReference type="GO" id="GO:0000435">
    <property type="term" value="P:positive regulation of transcription from RNA polymerase II promoter by galactose"/>
    <property type="evidence" value="ECO:0007669"/>
    <property type="project" value="TreeGrafter"/>
</dbReference>
<sequence>METTSSLSGPSAFCRDERTASGGQTKRRRVHTACMVCQVRKTGCDGRRPACSTCSRRGVAADCAYDSAAIPPAHCAQSSLAAFEERLGRLEQTQLPKTVGSAPSEYHEKAHGCIDNGICNSSSSGDSRSFTAAAWSSVGVPTPGTMQDLDDIDGLATVSSIDDGECLYGASSTIALARFCRGEAPRHESSEDTASPKSLPRPSERRSRVSIAEEIRERDVGATLYPPRQTADDFVRCFWDFVHPLFPVLHKTSFMQRYQLLWSGHVDTSSQHDPSAHMEQTIFSSTLNVIFSLGCQFSRLVPAQNKTAMAQDFYQRSRRIYNHEVLDSMSIPLVQMLLLTGVYLQSAQNANRCWNVIGLAIRVAQGLGLHVERPKPPGQCQVDREMRRRIWHCCLVLDR</sequence>
<evidence type="ECO:0000256" key="5">
    <source>
        <dbReference type="ARBA" id="ARBA00023242"/>
    </source>
</evidence>
<dbReference type="PANTHER" id="PTHR47424">
    <property type="entry name" value="REGULATORY PROTEIN GAL4"/>
    <property type="match status" value="1"/>
</dbReference>
<protein>
    <recommendedName>
        <fullName evidence="7">Zn(2)-C6 fungal-type domain-containing protein</fullName>
    </recommendedName>
</protein>
<evidence type="ECO:0000313" key="8">
    <source>
        <dbReference type="EMBL" id="POR34365.1"/>
    </source>
</evidence>
<proteinExistence type="predicted"/>
<dbReference type="GO" id="GO:0005634">
    <property type="term" value="C:nucleus"/>
    <property type="evidence" value="ECO:0007669"/>
    <property type="project" value="TreeGrafter"/>
</dbReference>
<comment type="caution">
    <text evidence="8">The sequence shown here is derived from an EMBL/GenBank/DDBJ whole genome shotgun (WGS) entry which is preliminary data.</text>
</comment>
<dbReference type="STRING" id="94208.A0A2S4KVY2"/>
<dbReference type="InterPro" id="IPR036864">
    <property type="entry name" value="Zn2-C6_fun-type_DNA-bd_sf"/>
</dbReference>
<feature type="region of interest" description="Disordered" evidence="6">
    <location>
        <begin position="1"/>
        <end position="25"/>
    </location>
</feature>
<dbReference type="GO" id="GO:0000981">
    <property type="term" value="F:DNA-binding transcription factor activity, RNA polymerase II-specific"/>
    <property type="evidence" value="ECO:0007669"/>
    <property type="project" value="InterPro"/>
</dbReference>
<organism evidence="8 9">
    <name type="scientific">Tolypocladium paradoxum</name>
    <dbReference type="NCBI Taxonomy" id="94208"/>
    <lineage>
        <taxon>Eukaryota</taxon>
        <taxon>Fungi</taxon>
        <taxon>Dikarya</taxon>
        <taxon>Ascomycota</taxon>
        <taxon>Pezizomycotina</taxon>
        <taxon>Sordariomycetes</taxon>
        <taxon>Hypocreomycetidae</taxon>
        <taxon>Hypocreales</taxon>
        <taxon>Ophiocordycipitaceae</taxon>
        <taxon>Tolypocladium</taxon>
    </lineage>
</organism>
<evidence type="ECO:0000259" key="7">
    <source>
        <dbReference type="PROSITE" id="PS50048"/>
    </source>
</evidence>
<reference evidence="8 9" key="1">
    <citation type="submission" date="2018-01" db="EMBL/GenBank/DDBJ databases">
        <title>Harnessing the power of phylogenomics to disentangle the directionality and signatures of interkingdom host jumping in the parasitic fungal genus Tolypocladium.</title>
        <authorList>
            <person name="Quandt C.A."/>
            <person name="Patterson W."/>
            <person name="Spatafora J.W."/>
        </authorList>
    </citation>
    <scope>NUCLEOTIDE SEQUENCE [LARGE SCALE GENOMIC DNA]</scope>
    <source>
        <strain evidence="8 9">NRBC 100945</strain>
    </source>
</reference>
<evidence type="ECO:0000313" key="9">
    <source>
        <dbReference type="Proteomes" id="UP000237481"/>
    </source>
</evidence>
<evidence type="ECO:0000256" key="2">
    <source>
        <dbReference type="ARBA" id="ARBA00023015"/>
    </source>
</evidence>
<keyword evidence="2" id="KW-0805">Transcription regulation</keyword>
<gene>
    <name evidence="8" type="ORF">TPAR_05451</name>
</gene>
<dbReference type="InterPro" id="IPR001138">
    <property type="entry name" value="Zn2Cys6_DnaBD"/>
</dbReference>
<dbReference type="OrthoDB" id="424974at2759"/>
<feature type="region of interest" description="Disordered" evidence="6">
    <location>
        <begin position="185"/>
        <end position="209"/>
    </location>
</feature>
<dbReference type="Pfam" id="PF04082">
    <property type="entry name" value="Fungal_trans"/>
    <property type="match status" value="1"/>
</dbReference>
<dbReference type="CDD" id="cd00067">
    <property type="entry name" value="GAL4"/>
    <property type="match status" value="1"/>
</dbReference>
<keyword evidence="5" id="KW-0539">Nucleus</keyword>
<dbReference type="AlphaFoldDB" id="A0A2S4KVY2"/>
<dbReference type="SMART" id="SM00066">
    <property type="entry name" value="GAL4"/>
    <property type="match status" value="1"/>
</dbReference>
<dbReference type="EMBL" id="PKSG01000528">
    <property type="protein sequence ID" value="POR34365.1"/>
    <property type="molecule type" value="Genomic_DNA"/>
</dbReference>
<dbReference type="Proteomes" id="UP000237481">
    <property type="component" value="Unassembled WGS sequence"/>
</dbReference>
<keyword evidence="1" id="KW-0479">Metal-binding</keyword>
<evidence type="ECO:0000256" key="3">
    <source>
        <dbReference type="ARBA" id="ARBA00023125"/>
    </source>
</evidence>
<feature type="domain" description="Zn(2)-C6 fungal-type" evidence="7">
    <location>
        <begin position="33"/>
        <end position="65"/>
    </location>
</feature>
<dbReference type="GO" id="GO:0006351">
    <property type="term" value="P:DNA-templated transcription"/>
    <property type="evidence" value="ECO:0007669"/>
    <property type="project" value="InterPro"/>
</dbReference>
<dbReference type="SUPFAM" id="SSF57701">
    <property type="entry name" value="Zn2/Cys6 DNA-binding domain"/>
    <property type="match status" value="1"/>
</dbReference>
<keyword evidence="3" id="KW-0238">DNA-binding</keyword>
<dbReference type="GO" id="GO:0008270">
    <property type="term" value="F:zinc ion binding"/>
    <property type="evidence" value="ECO:0007669"/>
    <property type="project" value="InterPro"/>
</dbReference>
<dbReference type="CDD" id="cd12148">
    <property type="entry name" value="fungal_TF_MHR"/>
    <property type="match status" value="1"/>
</dbReference>
<dbReference type="PROSITE" id="PS50048">
    <property type="entry name" value="ZN2_CY6_FUNGAL_2"/>
    <property type="match status" value="1"/>
</dbReference>
<evidence type="ECO:0000256" key="1">
    <source>
        <dbReference type="ARBA" id="ARBA00022723"/>
    </source>
</evidence>